<dbReference type="Proteomes" id="UP001150538">
    <property type="component" value="Unassembled WGS sequence"/>
</dbReference>
<sequence length="967" mass="106034">MSGQGRPLTRPHTANGSQNTNANSNDDDIQISFNLNHEVEKAWETAWKKMQPWAVFSTSTSTSPTSDTSENIRQLATASSVTDAQIAEGKPSTISSASRGRTISIKERLALPQEPPGMASVIRNSNRRSPPPLPLLGFNNDENSAGADDSLRHRALTSTTATSATYTNNMAPYLSQSTNEGDNAGEVPPPCMRICLSQQRPGAPKPFQPQHSYHRHNKSSQSIPLKSIISPPAYKIHHHPYSTHHNRSGPKLVGDGASGRSDEASELYPIPEKRRTFHQMPTSGNTSWGNKSRSQKGSCATSTTTSSQPSPIDSTAGCSRGHEGKAEVIPLSSSPSYTEVRLESIHNQVNKLVQELTVHYNNRSSFHDSGSLSDGEISVTSSIANNPHCEVFRTKKRPENTGYRMRFIDNDTSSSASEADVDDPKPPLHAYPASVPSSAGLSPSNKCDMTANVRLSKSERPNNTTVPFPNIALDPQFQRHRLSTSAHSRTSSAPNCNDDIVSRLHNAETQIESLNRYIEMMASIIQSLKTQRETLIRSLDSANESNKKMAHKLQFYSKRRRESPLWKLNPRKKQRPMSVNPGKSSKRSKTAVKPNKKPENAHVDNMDFPLSPTTITESVQSTNSKDLPNECPPTPNTESICSGSYNTNSAFPTAELSESIRSVQAAQDAIKVLNDGDFSEASYCSSTVKASSQHTISSLAPSNTSTAKTQTTVRSRKVGRSRRPEEWELRCKRRLGGISKDWSELQDRWELWASTYTNLLDNSNKDPENTVMNGGLADHGYHRNSLVSLKSSAKTADSKSKRSGRGSSSNTPKLLEAFYRAVSSQLKAAGYIIRSTHQLIKYALNSSCPFKHHSSSSHSYRISSTSSNVLYPDYYNTHSNNNKSNVLLLSGVTLASSTFSSPDPAHNNLNSSTFTSTNTTNDNASNNTAATKTNTGLPSALMTKPRRPRINSQTFNTDNNQHHVLII</sequence>
<feature type="compositionally biased region" description="Polar residues" evidence="1">
    <location>
        <begin position="435"/>
        <end position="446"/>
    </location>
</feature>
<feature type="compositionally biased region" description="Polar residues" evidence="1">
    <location>
        <begin position="698"/>
        <end position="713"/>
    </location>
</feature>
<keyword evidence="3" id="KW-1185">Reference proteome</keyword>
<comment type="caution">
    <text evidence="2">The sequence shown here is derived from an EMBL/GenBank/DDBJ whole genome shotgun (WGS) entry which is preliminary data.</text>
</comment>
<dbReference type="EMBL" id="JANBPU010000066">
    <property type="protein sequence ID" value="KAJ1917645.1"/>
    <property type="molecule type" value="Genomic_DNA"/>
</dbReference>
<dbReference type="OrthoDB" id="10690150at2759"/>
<proteinExistence type="predicted"/>
<feature type="compositionally biased region" description="Polar residues" evidence="1">
    <location>
        <begin position="279"/>
        <end position="300"/>
    </location>
</feature>
<reference evidence="2" key="1">
    <citation type="submission" date="2022-07" db="EMBL/GenBank/DDBJ databases">
        <title>Phylogenomic reconstructions and comparative analyses of Kickxellomycotina fungi.</title>
        <authorList>
            <person name="Reynolds N.K."/>
            <person name="Stajich J.E."/>
            <person name="Barry K."/>
            <person name="Grigoriev I.V."/>
            <person name="Crous P."/>
            <person name="Smith M.E."/>
        </authorList>
    </citation>
    <scope>NUCLEOTIDE SEQUENCE</scope>
    <source>
        <strain evidence="2">NBRC 100468</strain>
    </source>
</reference>
<feature type="region of interest" description="Disordered" evidence="1">
    <location>
        <begin position="82"/>
        <end position="101"/>
    </location>
</feature>
<feature type="region of interest" description="Disordered" evidence="1">
    <location>
        <begin position="409"/>
        <end position="446"/>
    </location>
</feature>
<gene>
    <name evidence="2" type="ORF">H4219_003107</name>
</gene>
<protein>
    <submittedName>
        <fullName evidence="2">Uncharacterized protein</fullName>
    </submittedName>
</protein>
<feature type="region of interest" description="Disordered" evidence="1">
    <location>
        <begin position="116"/>
        <end position="151"/>
    </location>
</feature>
<feature type="region of interest" description="Disordered" evidence="1">
    <location>
        <begin position="554"/>
        <end position="635"/>
    </location>
</feature>
<feature type="region of interest" description="Disordered" evidence="1">
    <location>
        <begin position="788"/>
        <end position="809"/>
    </location>
</feature>
<organism evidence="2 3">
    <name type="scientific">Mycoemilia scoparia</name>
    <dbReference type="NCBI Taxonomy" id="417184"/>
    <lineage>
        <taxon>Eukaryota</taxon>
        <taxon>Fungi</taxon>
        <taxon>Fungi incertae sedis</taxon>
        <taxon>Zoopagomycota</taxon>
        <taxon>Kickxellomycotina</taxon>
        <taxon>Kickxellomycetes</taxon>
        <taxon>Kickxellales</taxon>
        <taxon>Kickxellaceae</taxon>
        <taxon>Mycoemilia</taxon>
    </lineage>
</organism>
<feature type="region of interest" description="Disordered" evidence="1">
    <location>
        <begin position="172"/>
        <end position="335"/>
    </location>
</feature>
<feature type="region of interest" description="Disordered" evidence="1">
    <location>
        <begin position="916"/>
        <end position="944"/>
    </location>
</feature>
<feature type="compositionally biased region" description="Basic residues" evidence="1">
    <location>
        <begin position="235"/>
        <end position="248"/>
    </location>
</feature>
<evidence type="ECO:0000313" key="3">
    <source>
        <dbReference type="Proteomes" id="UP001150538"/>
    </source>
</evidence>
<evidence type="ECO:0000256" key="1">
    <source>
        <dbReference type="SAM" id="MobiDB-lite"/>
    </source>
</evidence>
<feature type="compositionally biased region" description="Polar residues" evidence="1">
    <location>
        <begin position="611"/>
        <end position="626"/>
    </location>
</feature>
<feature type="compositionally biased region" description="Polar residues" evidence="1">
    <location>
        <begin position="172"/>
        <end position="181"/>
    </location>
</feature>
<name>A0A9W8A569_9FUNG</name>
<feature type="compositionally biased region" description="Low complexity" evidence="1">
    <location>
        <begin position="301"/>
        <end position="315"/>
    </location>
</feature>
<evidence type="ECO:0000313" key="2">
    <source>
        <dbReference type="EMBL" id="KAJ1917645.1"/>
    </source>
</evidence>
<feature type="region of interest" description="Disordered" evidence="1">
    <location>
        <begin position="698"/>
        <end position="724"/>
    </location>
</feature>
<feature type="compositionally biased region" description="Polar residues" evidence="1">
    <location>
        <begin position="92"/>
        <end position="101"/>
    </location>
</feature>
<dbReference type="AlphaFoldDB" id="A0A9W8A569"/>
<accession>A0A9W8A569</accession>
<feature type="region of interest" description="Disordered" evidence="1">
    <location>
        <begin position="1"/>
        <end position="29"/>
    </location>
</feature>
<feature type="compositionally biased region" description="Polar residues" evidence="1">
    <location>
        <begin position="12"/>
        <end position="24"/>
    </location>
</feature>
<feature type="compositionally biased region" description="Basic and acidic residues" evidence="1">
    <location>
        <begin position="596"/>
        <end position="605"/>
    </location>
</feature>
<feature type="compositionally biased region" description="Low complexity" evidence="1">
    <location>
        <begin position="916"/>
        <end position="935"/>
    </location>
</feature>